<feature type="compositionally biased region" description="Basic and acidic residues" evidence="1">
    <location>
        <begin position="296"/>
        <end position="311"/>
    </location>
</feature>
<feature type="compositionally biased region" description="Basic and acidic residues" evidence="1">
    <location>
        <begin position="162"/>
        <end position="181"/>
    </location>
</feature>
<feature type="compositionally biased region" description="Basic and acidic residues" evidence="1">
    <location>
        <begin position="252"/>
        <end position="261"/>
    </location>
</feature>
<dbReference type="EnsemblPlants" id="Zm00001eb380030_T001">
    <property type="protein sequence ID" value="Zm00001eb380030_P001"/>
    <property type="gene ID" value="Zm00001eb380030"/>
</dbReference>
<organism evidence="2 3">
    <name type="scientific">Zea mays</name>
    <name type="common">Maize</name>
    <dbReference type="NCBI Taxonomy" id="4577"/>
    <lineage>
        <taxon>Eukaryota</taxon>
        <taxon>Viridiplantae</taxon>
        <taxon>Streptophyta</taxon>
        <taxon>Embryophyta</taxon>
        <taxon>Tracheophyta</taxon>
        <taxon>Spermatophyta</taxon>
        <taxon>Magnoliopsida</taxon>
        <taxon>Liliopsida</taxon>
        <taxon>Poales</taxon>
        <taxon>Poaceae</taxon>
        <taxon>PACMAD clade</taxon>
        <taxon>Panicoideae</taxon>
        <taxon>Andropogonodae</taxon>
        <taxon>Andropogoneae</taxon>
        <taxon>Tripsacinae</taxon>
        <taxon>Zea</taxon>
    </lineage>
</organism>
<evidence type="ECO:0000256" key="1">
    <source>
        <dbReference type="SAM" id="MobiDB-lite"/>
    </source>
</evidence>
<reference evidence="2" key="2">
    <citation type="submission" date="2019-07" db="EMBL/GenBank/DDBJ databases">
        <authorList>
            <person name="Seetharam A."/>
            <person name="Woodhouse M."/>
            <person name="Cannon E."/>
        </authorList>
    </citation>
    <scope>NUCLEOTIDE SEQUENCE [LARGE SCALE GENOMIC DNA]</scope>
    <source>
        <strain evidence="2">cv. B73</strain>
    </source>
</reference>
<accession>A0A804R1U9</accession>
<proteinExistence type="predicted"/>
<feature type="compositionally biased region" description="Basic residues" evidence="1">
    <location>
        <begin position="140"/>
        <end position="155"/>
    </location>
</feature>
<sequence length="318" mass="35206">MLLKLNLLLQLHKCLAAFFFLFLVELHWLEREPLGANGVVHQVHDLQYRDDPVKVIQLAVIDVVRQPVGAAGPRAPAVHSVHQQRARVASQRDGQPEERRRRAAHALGRLVVHELEVPHGGERLGHAVQRVLRHQPVGRQRGRAGVRGAGRRRRVPAVPLHEAGDQGGEHADGEADAHAVQEGDAAVQPREAARHADERAVVDEEGEEHGQQPEDGHGPRGDLERGEARREAAVHGARLLQGEGVLRRRPRDHQDARRPDRTHADHRLELLHAVHGAQAPQVRDGGRRRLAGVRVRQRDQVAVGDDRRAVKEAANGVS</sequence>
<name>A0A804R1U9_MAIZE</name>
<dbReference type="Proteomes" id="UP000007305">
    <property type="component" value="Chromosome 9"/>
</dbReference>
<dbReference type="InParanoid" id="A0A804R1U9"/>
<evidence type="ECO:0000313" key="2">
    <source>
        <dbReference type="EnsemblPlants" id="Zm00001eb380030_P001"/>
    </source>
</evidence>
<dbReference type="AlphaFoldDB" id="A0A804R1U9"/>
<reference evidence="2" key="3">
    <citation type="submission" date="2021-05" db="UniProtKB">
        <authorList>
            <consortium name="EnsemblPlants"/>
        </authorList>
    </citation>
    <scope>IDENTIFICATION</scope>
    <source>
        <strain evidence="2">cv. B73</strain>
    </source>
</reference>
<feature type="region of interest" description="Disordered" evidence="1">
    <location>
        <begin position="273"/>
        <end position="318"/>
    </location>
</feature>
<feature type="compositionally biased region" description="Basic and acidic residues" evidence="1">
    <location>
        <begin position="191"/>
        <end position="233"/>
    </location>
</feature>
<keyword evidence="3" id="KW-1185">Reference proteome</keyword>
<protein>
    <submittedName>
        <fullName evidence="2">Uncharacterized protein</fullName>
    </submittedName>
</protein>
<dbReference type="FunCoup" id="A0A804R1U9">
    <property type="interactions" value="1"/>
</dbReference>
<evidence type="ECO:0000313" key="3">
    <source>
        <dbReference type="Proteomes" id="UP000007305"/>
    </source>
</evidence>
<dbReference type="Gramene" id="Zm00001eb380030_T001">
    <property type="protein sequence ID" value="Zm00001eb380030_P001"/>
    <property type="gene ID" value="Zm00001eb380030"/>
</dbReference>
<feature type="region of interest" description="Disordered" evidence="1">
    <location>
        <begin position="132"/>
        <end position="261"/>
    </location>
</feature>
<reference evidence="3" key="1">
    <citation type="journal article" date="2009" name="Science">
        <title>The B73 maize genome: complexity, diversity, and dynamics.</title>
        <authorList>
            <person name="Schnable P.S."/>
            <person name="Ware D."/>
            <person name="Fulton R.S."/>
            <person name="Stein J.C."/>
            <person name="Wei F."/>
            <person name="Pasternak S."/>
            <person name="Liang C."/>
            <person name="Zhang J."/>
            <person name="Fulton L."/>
            <person name="Graves T.A."/>
            <person name="Minx P."/>
            <person name="Reily A.D."/>
            <person name="Courtney L."/>
            <person name="Kruchowski S.S."/>
            <person name="Tomlinson C."/>
            <person name="Strong C."/>
            <person name="Delehaunty K."/>
            <person name="Fronick C."/>
            <person name="Courtney B."/>
            <person name="Rock S.M."/>
            <person name="Belter E."/>
            <person name="Du F."/>
            <person name="Kim K."/>
            <person name="Abbott R.M."/>
            <person name="Cotton M."/>
            <person name="Levy A."/>
            <person name="Marchetto P."/>
            <person name="Ochoa K."/>
            <person name="Jackson S.M."/>
            <person name="Gillam B."/>
            <person name="Chen W."/>
            <person name="Yan L."/>
            <person name="Higginbotham J."/>
            <person name="Cardenas M."/>
            <person name="Waligorski J."/>
            <person name="Applebaum E."/>
            <person name="Phelps L."/>
            <person name="Falcone J."/>
            <person name="Kanchi K."/>
            <person name="Thane T."/>
            <person name="Scimone A."/>
            <person name="Thane N."/>
            <person name="Henke J."/>
            <person name="Wang T."/>
            <person name="Ruppert J."/>
            <person name="Shah N."/>
            <person name="Rotter K."/>
            <person name="Hodges J."/>
            <person name="Ingenthron E."/>
            <person name="Cordes M."/>
            <person name="Kohlberg S."/>
            <person name="Sgro J."/>
            <person name="Delgado B."/>
            <person name="Mead K."/>
            <person name="Chinwalla A."/>
            <person name="Leonard S."/>
            <person name="Crouse K."/>
            <person name="Collura K."/>
            <person name="Kudrna D."/>
            <person name="Currie J."/>
            <person name="He R."/>
            <person name="Angelova A."/>
            <person name="Rajasekar S."/>
            <person name="Mueller T."/>
            <person name="Lomeli R."/>
            <person name="Scara G."/>
            <person name="Ko A."/>
            <person name="Delaney K."/>
            <person name="Wissotski M."/>
            <person name="Lopez G."/>
            <person name="Campos D."/>
            <person name="Braidotti M."/>
            <person name="Ashley E."/>
            <person name="Golser W."/>
            <person name="Kim H."/>
            <person name="Lee S."/>
            <person name="Lin J."/>
            <person name="Dujmic Z."/>
            <person name="Kim W."/>
            <person name="Talag J."/>
            <person name="Zuccolo A."/>
            <person name="Fan C."/>
            <person name="Sebastian A."/>
            <person name="Kramer M."/>
            <person name="Spiegel L."/>
            <person name="Nascimento L."/>
            <person name="Zutavern T."/>
            <person name="Miller B."/>
            <person name="Ambroise C."/>
            <person name="Muller S."/>
            <person name="Spooner W."/>
            <person name="Narechania A."/>
            <person name="Ren L."/>
            <person name="Wei S."/>
            <person name="Kumari S."/>
            <person name="Faga B."/>
            <person name="Levy M.J."/>
            <person name="McMahan L."/>
            <person name="Van Buren P."/>
            <person name="Vaughn M.W."/>
            <person name="Ying K."/>
            <person name="Yeh C.-T."/>
            <person name="Emrich S.J."/>
            <person name="Jia Y."/>
            <person name="Kalyanaraman A."/>
            <person name="Hsia A.-P."/>
            <person name="Barbazuk W.B."/>
            <person name="Baucom R.S."/>
            <person name="Brutnell T.P."/>
            <person name="Carpita N.C."/>
            <person name="Chaparro C."/>
            <person name="Chia J.-M."/>
            <person name="Deragon J.-M."/>
            <person name="Estill J.C."/>
            <person name="Fu Y."/>
            <person name="Jeddeloh J.A."/>
            <person name="Han Y."/>
            <person name="Lee H."/>
            <person name="Li P."/>
            <person name="Lisch D.R."/>
            <person name="Liu S."/>
            <person name="Liu Z."/>
            <person name="Nagel D.H."/>
            <person name="McCann M.C."/>
            <person name="SanMiguel P."/>
            <person name="Myers A.M."/>
            <person name="Nettleton D."/>
            <person name="Nguyen J."/>
            <person name="Penning B.W."/>
            <person name="Ponnala L."/>
            <person name="Schneider K.L."/>
            <person name="Schwartz D.C."/>
            <person name="Sharma A."/>
            <person name="Soderlund C."/>
            <person name="Springer N.M."/>
            <person name="Sun Q."/>
            <person name="Wang H."/>
            <person name="Waterman M."/>
            <person name="Westerman R."/>
            <person name="Wolfgruber T.K."/>
            <person name="Yang L."/>
            <person name="Yu Y."/>
            <person name="Zhang L."/>
            <person name="Zhou S."/>
            <person name="Zhu Q."/>
            <person name="Bennetzen J.L."/>
            <person name="Dawe R.K."/>
            <person name="Jiang J."/>
            <person name="Jiang N."/>
            <person name="Presting G.G."/>
            <person name="Wessler S.R."/>
            <person name="Aluru S."/>
            <person name="Martienssen R.A."/>
            <person name="Clifton S.W."/>
            <person name="McCombie W.R."/>
            <person name="Wing R.A."/>
            <person name="Wilson R.K."/>
        </authorList>
    </citation>
    <scope>NUCLEOTIDE SEQUENCE [LARGE SCALE GENOMIC DNA]</scope>
    <source>
        <strain evidence="3">cv. B73</strain>
    </source>
</reference>